<keyword evidence="2" id="KW-0012">Acyltransferase</keyword>
<dbReference type="Gene3D" id="2.130.10.10">
    <property type="entry name" value="YVTN repeat-like/Quinoprotein amine dehydrogenase"/>
    <property type="match status" value="1"/>
</dbReference>
<dbReference type="EMBL" id="JACIJI010000001">
    <property type="protein sequence ID" value="MBB5718331.1"/>
    <property type="molecule type" value="Genomic_DNA"/>
</dbReference>
<keyword evidence="2" id="KW-0808">Transferase</keyword>
<accession>A0A840YX78</accession>
<dbReference type="AlphaFoldDB" id="A0A840YX78"/>
<organism evidence="2 3">
    <name type="scientific">Stakelama sediminis</name>
    <dbReference type="NCBI Taxonomy" id="463200"/>
    <lineage>
        <taxon>Bacteria</taxon>
        <taxon>Pseudomonadati</taxon>
        <taxon>Pseudomonadota</taxon>
        <taxon>Alphaproteobacteria</taxon>
        <taxon>Sphingomonadales</taxon>
        <taxon>Sphingomonadaceae</taxon>
        <taxon>Stakelama</taxon>
    </lineage>
</organism>
<dbReference type="Pfam" id="PF05096">
    <property type="entry name" value="Glu_cyclase_2"/>
    <property type="match status" value="1"/>
</dbReference>
<evidence type="ECO:0000313" key="3">
    <source>
        <dbReference type="Proteomes" id="UP000554342"/>
    </source>
</evidence>
<dbReference type="InterPro" id="IPR015943">
    <property type="entry name" value="WD40/YVTN_repeat-like_dom_sf"/>
</dbReference>
<dbReference type="RefSeq" id="WP_246359693.1">
    <property type="nucleotide sequence ID" value="NZ_BAABIF010000004.1"/>
</dbReference>
<dbReference type="InterPro" id="IPR011044">
    <property type="entry name" value="Quino_amine_DH_bsu"/>
</dbReference>
<gene>
    <name evidence="2" type="ORF">FHR23_001238</name>
</gene>
<dbReference type="PANTHER" id="PTHR31270">
    <property type="entry name" value="GLUTAMINYL-PEPTIDE CYCLOTRANSFERASE"/>
    <property type="match status" value="1"/>
</dbReference>
<keyword evidence="3" id="KW-1185">Reference proteome</keyword>
<dbReference type="PANTHER" id="PTHR31270:SF1">
    <property type="entry name" value="GLUTAMINYL-PEPTIDE CYCLOTRANSFERASE"/>
    <property type="match status" value="1"/>
</dbReference>
<feature type="signal peptide" evidence="1">
    <location>
        <begin position="1"/>
        <end position="25"/>
    </location>
</feature>
<evidence type="ECO:0000256" key="1">
    <source>
        <dbReference type="SAM" id="SignalP"/>
    </source>
</evidence>
<keyword evidence="1" id="KW-0732">Signal</keyword>
<name>A0A840YX78_9SPHN</name>
<protein>
    <submittedName>
        <fullName evidence="2">Glutaminyl-peptide cyclotransferase</fullName>
        <ecNumber evidence="2">2.3.2.5</ecNumber>
    </submittedName>
</protein>
<reference evidence="2 3" key="1">
    <citation type="submission" date="2020-08" db="EMBL/GenBank/DDBJ databases">
        <title>Genomic Encyclopedia of Type Strains, Phase IV (KMG-IV): sequencing the most valuable type-strain genomes for metagenomic binning, comparative biology and taxonomic classification.</title>
        <authorList>
            <person name="Goeker M."/>
        </authorList>
    </citation>
    <scope>NUCLEOTIDE SEQUENCE [LARGE SCALE GENOMIC DNA]</scope>
    <source>
        <strain evidence="2 3">DSM 27203</strain>
    </source>
</reference>
<evidence type="ECO:0000313" key="2">
    <source>
        <dbReference type="EMBL" id="MBB5718331.1"/>
    </source>
</evidence>
<dbReference type="EC" id="2.3.2.5" evidence="2"/>
<proteinExistence type="predicted"/>
<comment type="caution">
    <text evidence="2">The sequence shown here is derived from an EMBL/GenBank/DDBJ whole genome shotgun (WGS) entry which is preliminary data.</text>
</comment>
<feature type="chain" id="PRO_5033011038" evidence="1">
    <location>
        <begin position="26"/>
        <end position="272"/>
    </location>
</feature>
<dbReference type="GO" id="GO:0016603">
    <property type="term" value="F:glutaminyl-peptide cyclotransferase activity"/>
    <property type="evidence" value="ECO:0007669"/>
    <property type="project" value="UniProtKB-EC"/>
</dbReference>
<dbReference type="InterPro" id="IPR007788">
    <property type="entry name" value="QCT"/>
</dbReference>
<sequence length="272" mass="29782">MRSAVVALAAAALCALPAGFSPSLAQSPPTGAAATTLPPAPPVVRAQVLARFPHDSDAFTEGLFYHDGALFESSGLVGRSEIRKVDLKTGKVLRSVKLPPSLFGEGIVDWKGEIVSVTWKARTGFRWRMRDFKRLSKFSYPGEGWGMTHNATDLILSDGTADLRFLNPQSFALRHRLRVTYRGRPLTQLNELEWVDGSIFANVWQQNAIVRIDPKTGKVTQVIDVSALTAEADAHGEDPVPNGIAWDAKHHRLFVTGKNWPILFQIALPPAP</sequence>
<dbReference type="Proteomes" id="UP000554342">
    <property type="component" value="Unassembled WGS sequence"/>
</dbReference>
<dbReference type="SUPFAM" id="SSF50969">
    <property type="entry name" value="YVTN repeat-like/Quinoprotein amine dehydrogenase"/>
    <property type="match status" value="1"/>
</dbReference>